<reference evidence="1" key="2">
    <citation type="submission" date="2020-09" db="EMBL/GenBank/DDBJ databases">
        <authorList>
            <person name="Sun Q."/>
            <person name="Kim S."/>
        </authorList>
    </citation>
    <scope>NUCLEOTIDE SEQUENCE</scope>
    <source>
        <strain evidence="1">KCTC 42651</strain>
    </source>
</reference>
<protein>
    <recommendedName>
        <fullName evidence="3">DUF1499 domain-containing protein</fullName>
    </recommendedName>
</protein>
<dbReference type="PROSITE" id="PS51257">
    <property type="entry name" value="PROKAR_LIPOPROTEIN"/>
    <property type="match status" value="1"/>
</dbReference>
<accession>A0A919CS91</accession>
<reference evidence="1" key="1">
    <citation type="journal article" date="2014" name="Int. J. Syst. Evol. Microbiol.">
        <title>Complete genome sequence of Corynebacterium casei LMG S-19264T (=DSM 44701T), isolated from a smear-ripened cheese.</title>
        <authorList>
            <consortium name="US DOE Joint Genome Institute (JGI-PGF)"/>
            <person name="Walter F."/>
            <person name="Albersmeier A."/>
            <person name="Kalinowski J."/>
            <person name="Ruckert C."/>
        </authorList>
    </citation>
    <scope>NUCLEOTIDE SEQUENCE</scope>
    <source>
        <strain evidence="1">KCTC 42651</strain>
    </source>
</reference>
<evidence type="ECO:0008006" key="3">
    <source>
        <dbReference type="Google" id="ProtNLM"/>
    </source>
</evidence>
<dbReference type="AlphaFoldDB" id="A0A919CS91"/>
<gene>
    <name evidence="1" type="ORF">GCM10017083_49100</name>
</gene>
<dbReference type="Pfam" id="PF07386">
    <property type="entry name" value="DUF1499"/>
    <property type="match status" value="1"/>
</dbReference>
<name>A0A919CS91_9PROT</name>
<proteinExistence type="predicted"/>
<dbReference type="EMBL" id="BMZS01000013">
    <property type="protein sequence ID" value="GHD61575.1"/>
    <property type="molecule type" value="Genomic_DNA"/>
</dbReference>
<sequence>MLGRPGVTRRPGTLAALLSAVVLAGCRADTVPLDLRTIARSGKPNDALACPPGLCRAAADRDGPFFELPVDQLSARVAAILSGRPRTELVAEDRDLHQLVFVQRSAVFGFPDTVRVQAVASGSGSALIVYSRSNYGHWDFGVNRARVERWLRMLVAG</sequence>
<organism evidence="1 2">
    <name type="scientific">Thalassobaculum fulvum</name>
    <dbReference type="NCBI Taxonomy" id="1633335"/>
    <lineage>
        <taxon>Bacteria</taxon>
        <taxon>Pseudomonadati</taxon>
        <taxon>Pseudomonadota</taxon>
        <taxon>Alphaproteobacteria</taxon>
        <taxon>Rhodospirillales</taxon>
        <taxon>Thalassobaculaceae</taxon>
        <taxon>Thalassobaculum</taxon>
    </lineage>
</organism>
<evidence type="ECO:0000313" key="2">
    <source>
        <dbReference type="Proteomes" id="UP000630353"/>
    </source>
</evidence>
<comment type="caution">
    <text evidence="1">The sequence shown here is derived from an EMBL/GenBank/DDBJ whole genome shotgun (WGS) entry which is preliminary data.</text>
</comment>
<dbReference type="Proteomes" id="UP000630353">
    <property type="component" value="Unassembled WGS sequence"/>
</dbReference>
<keyword evidence="2" id="KW-1185">Reference proteome</keyword>
<dbReference type="InterPro" id="IPR010865">
    <property type="entry name" value="DUF1499"/>
</dbReference>
<evidence type="ECO:0000313" key="1">
    <source>
        <dbReference type="EMBL" id="GHD61575.1"/>
    </source>
</evidence>